<comment type="caution">
    <text evidence="2">The sequence shown here is derived from an EMBL/GenBank/DDBJ whole genome shotgun (WGS) entry which is preliminary data.</text>
</comment>
<keyword evidence="3" id="KW-1185">Reference proteome</keyword>
<dbReference type="Proteomes" id="UP001497382">
    <property type="component" value="Unassembled WGS sequence"/>
</dbReference>
<dbReference type="AlphaFoldDB" id="A0AAV1Z6D1"/>
<sequence length="92" mass="10926">MHFNRLEYFLNIYIKIFLSFSEILGEIVIYFLKRRELFITKVSYGSTRQPVPNENLMKPFAAEIYSQRIRTSDVTRCHQQGCQSQDVNRSIS</sequence>
<keyword evidence="1" id="KW-0472">Membrane</keyword>
<gene>
    <name evidence="2" type="ORF">LARSCL_LOCUS2804</name>
</gene>
<dbReference type="EMBL" id="CAXIEN010000020">
    <property type="protein sequence ID" value="CAL1265900.1"/>
    <property type="molecule type" value="Genomic_DNA"/>
</dbReference>
<name>A0AAV1Z6D1_9ARAC</name>
<evidence type="ECO:0000256" key="1">
    <source>
        <dbReference type="SAM" id="Phobius"/>
    </source>
</evidence>
<reference evidence="2 3" key="1">
    <citation type="submission" date="2024-04" db="EMBL/GenBank/DDBJ databases">
        <authorList>
            <person name="Rising A."/>
            <person name="Reimegard J."/>
            <person name="Sonavane S."/>
            <person name="Akerstrom W."/>
            <person name="Nylinder S."/>
            <person name="Hedman E."/>
            <person name="Kallberg Y."/>
        </authorList>
    </citation>
    <scope>NUCLEOTIDE SEQUENCE [LARGE SCALE GENOMIC DNA]</scope>
</reference>
<keyword evidence="1" id="KW-1133">Transmembrane helix</keyword>
<accession>A0AAV1Z6D1</accession>
<evidence type="ECO:0000313" key="2">
    <source>
        <dbReference type="EMBL" id="CAL1265900.1"/>
    </source>
</evidence>
<keyword evidence="1" id="KW-0812">Transmembrane</keyword>
<proteinExistence type="predicted"/>
<feature type="transmembrane region" description="Helical" evidence="1">
    <location>
        <begin position="12"/>
        <end position="32"/>
    </location>
</feature>
<organism evidence="2 3">
    <name type="scientific">Larinioides sclopetarius</name>
    <dbReference type="NCBI Taxonomy" id="280406"/>
    <lineage>
        <taxon>Eukaryota</taxon>
        <taxon>Metazoa</taxon>
        <taxon>Ecdysozoa</taxon>
        <taxon>Arthropoda</taxon>
        <taxon>Chelicerata</taxon>
        <taxon>Arachnida</taxon>
        <taxon>Araneae</taxon>
        <taxon>Araneomorphae</taxon>
        <taxon>Entelegynae</taxon>
        <taxon>Araneoidea</taxon>
        <taxon>Araneidae</taxon>
        <taxon>Larinioides</taxon>
    </lineage>
</organism>
<evidence type="ECO:0000313" key="3">
    <source>
        <dbReference type="Proteomes" id="UP001497382"/>
    </source>
</evidence>
<protein>
    <submittedName>
        <fullName evidence="2">Uncharacterized protein</fullName>
    </submittedName>
</protein>